<dbReference type="EMBL" id="JBHSMX010000004">
    <property type="protein sequence ID" value="MFC5519824.1"/>
    <property type="molecule type" value="Genomic_DNA"/>
</dbReference>
<dbReference type="RefSeq" id="WP_068834865.1">
    <property type="nucleotide sequence ID" value="NZ_JBHSMX010000004.1"/>
</dbReference>
<dbReference type="InterPro" id="IPR039422">
    <property type="entry name" value="MarR/SlyA-like"/>
</dbReference>
<dbReference type="SUPFAM" id="SSF46785">
    <property type="entry name" value="Winged helix' DNA-binding domain"/>
    <property type="match status" value="1"/>
</dbReference>
<name>A0ABW0Q4M2_9BURK</name>
<feature type="domain" description="HTH marR-type" evidence="2">
    <location>
        <begin position="27"/>
        <end position="173"/>
    </location>
</feature>
<dbReference type="PANTHER" id="PTHR33164:SF57">
    <property type="entry name" value="MARR-FAMILY TRANSCRIPTIONAL REGULATOR"/>
    <property type="match status" value="1"/>
</dbReference>
<dbReference type="InterPro" id="IPR036388">
    <property type="entry name" value="WH-like_DNA-bd_sf"/>
</dbReference>
<dbReference type="InterPro" id="IPR000835">
    <property type="entry name" value="HTH_MarR-typ"/>
</dbReference>
<dbReference type="Gene3D" id="1.10.10.10">
    <property type="entry name" value="Winged helix-like DNA-binding domain superfamily/Winged helix DNA-binding domain"/>
    <property type="match status" value="1"/>
</dbReference>
<protein>
    <submittedName>
        <fullName evidence="3">MarR family winged helix-turn-helix transcriptional regulator</fullName>
    </submittedName>
</protein>
<proteinExistence type="predicted"/>
<dbReference type="Proteomes" id="UP001596084">
    <property type="component" value="Unassembled WGS sequence"/>
</dbReference>
<evidence type="ECO:0000256" key="1">
    <source>
        <dbReference type="SAM" id="MobiDB-lite"/>
    </source>
</evidence>
<evidence type="ECO:0000313" key="4">
    <source>
        <dbReference type="Proteomes" id="UP001596084"/>
    </source>
</evidence>
<reference evidence="4" key="1">
    <citation type="journal article" date="2019" name="Int. J. Syst. Evol. Microbiol.">
        <title>The Global Catalogue of Microorganisms (GCM) 10K type strain sequencing project: providing services to taxonomists for standard genome sequencing and annotation.</title>
        <authorList>
            <consortium name="The Broad Institute Genomics Platform"/>
            <consortium name="The Broad Institute Genome Sequencing Center for Infectious Disease"/>
            <person name="Wu L."/>
            <person name="Ma J."/>
        </authorList>
    </citation>
    <scope>NUCLEOTIDE SEQUENCE [LARGE SCALE GENOMIC DNA]</scope>
    <source>
        <strain evidence="4">CGMCC 4.7277</strain>
    </source>
</reference>
<dbReference type="PROSITE" id="PS50995">
    <property type="entry name" value="HTH_MARR_2"/>
    <property type="match status" value="1"/>
</dbReference>
<gene>
    <name evidence="3" type="ORF">ACFPP7_02670</name>
</gene>
<evidence type="ECO:0000259" key="2">
    <source>
        <dbReference type="PROSITE" id="PS50995"/>
    </source>
</evidence>
<dbReference type="PANTHER" id="PTHR33164">
    <property type="entry name" value="TRANSCRIPTIONAL REGULATOR, MARR FAMILY"/>
    <property type="match status" value="1"/>
</dbReference>
<dbReference type="InterPro" id="IPR036390">
    <property type="entry name" value="WH_DNA-bd_sf"/>
</dbReference>
<sequence>MQQSRTQAPAQKPPDEANPPIDLGWRLTHLGRRLGHALRRFDERVLALMASSVEVPLALSNLAARDQVGAAHIHITRHLAVGGSRLTELASSAGMSKQAMGDLVDQCEAWGLVRREADPHDKRARQVVFTESGLLWLEAFRRAVAQAEEEFRQAVGQDVATVVALGLEAYASA</sequence>
<comment type="caution">
    <text evidence="3">The sequence shown here is derived from an EMBL/GenBank/DDBJ whole genome shotgun (WGS) entry which is preliminary data.</text>
</comment>
<feature type="region of interest" description="Disordered" evidence="1">
    <location>
        <begin position="1"/>
        <end position="22"/>
    </location>
</feature>
<dbReference type="SMART" id="SM00347">
    <property type="entry name" value="HTH_MARR"/>
    <property type="match status" value="1"/>
</dbReference>
<evidence type="ECO:0000313" key="3">
    <source>
        <dbReference type="EMBL" id="MFC5519824.1"/>
    </source>
</evidence>
<organism evidence="3 4">
    <name type="scientific">Polaromonas jejuensis</name>
    <dbReference type="NCBI Taxonomy" id="457502"/>
    <lineage>
        <taxon>Bacteria</taxon>
        <taxon>Pseudomonadati</taxon>
        <taxon>Pseudomonadota</taxon>
        <taxon>Betaproteobacteria</taxon>
        <taxon>Burkholderiales</taxon>
        <taxon>Comamonadaceae</taxon>
        <taxon>Polaromonas</taxon>
    </lineage>
</organism>
<keyword evidence="4" id="KW-1185">Reference proteome</keyword>
<accession>A0ABW0Q4M2</accession>
<dbReference type="Pfam" id="PF12802">
    <property type="entry name" value="MarR_2"/>
    <property type="match status" value="1"/>
</dbReference>